<dbReference type="RefSeq" id="WP_145274375.1">
    <property type="nucleotide sequence ID" value="NZ_CP036272.1"/>
</dbReference>
<reference evidence="3 4" key="1">
    <citation type="submission" date="2019-02" db="EMBL/GenBank/DDBJ databases">
        <title>Deep-cultivation of Planctomycetes and their phenomic and genomic characterization uncovers novel biology.</title>
        <authorList>
            <person name="Wiegand S."/>
            <person name="Jogler M."/>
            <person name="Boedeker C."/>
            <person name="Pinto D."/>
            <person name="Vollmers J."/>
            <person name="Rivas-Marin E."/>
            <person name="Kohn T."/>
            <person name="Peeters S.H."/>
            <person name="Heuer A."/>
            <person name="Rast P."/>
            <person name="Oberbeckmann S."/>
            <person name="Bunk B."/>
            <person name="Jeske O."/>
            <person name="Meyerdierks A."/>
            <person name="Storesund J.E."/>
            <person name="Kallscheuer N."/>
            <person name="Luecker S."/>
            <person name="Lage O.M."/>
            <person name="Pohl T."/>
            <person name="Merkel B.J."/>
            <person name="Hornburger P."/>
            <person name="Mueller R.-W."/>
            <person name="Bruemmer F."/>
            <person name="Labrenz M."/>
            <person name="Spormann A.M."/>
            <person name="Op den Camp H."/>
            <person name="Overmann J."/>
            <person name="Amann R."/>
            <person name="Jetten M.S.M."/>
            <person name="Mascher T."/>
            <person name="Medema M.H."/>
            <person name="Devos D.P."/>
            <person name="Kaster A.-K."/>
            <person name="Ovreas L."/>
            <person name="Rohde M."/>
            <person name="Galperin M.Y."/>
            <person name="Jogler C."/>
        </authorList>
    </citation>
    <scope>NUCLEOTIDE SEQUENCE [LARGE SCALE GENOMIC DNA]</scope>
    <source>
        <strain evidence="3 4">SV_7m_r</strain>
    </source>
</reference>
<feature type="region of interest" description="Disordered" evidence="1">
    <location>
        <begin position="64"/>
        <end position="100"/>
    </location>
</feature>
<keyword evidence="4" id="KW-1185">Reference proteome</keyword>
<evidence type="ECO:0000313" key="3">
    <source>
        <dbReference type="EMBL" id="QDT60936.1"/>
    </source>
</evidence>
<feature type="compositionally biased region" description="Polar residues" evidence="1">
    <location>
        <begin position="87"/>
        <end position="100"/>
    </location>
</feature>
<feature type="signal peptide" evidence="2">
    <location>
        <begin position="1"/>
        <end position="24"/>
    </location>
</feature>
<gene>
    <name evidence="3" type="ORF">SV7mr_34650</name>
</gene>
<evidence type="ECO:0000256" key="1">
    <source>
        <dbReference type="SAM" id="MobiDB-lite"/>
    </source>
</evidence>
<protein>
    <submittedName>
        <fullName evidence="3">Uncharacterized protein</fullName>
    </submittedName>
</protein>
<organism evidence="3 4">
    <name type="scientific">Stieleria bergensis</name>
    <dbReference type="NCBI Taxonomy" id="2528025"/>
    <lineage>
        <taxon>Bacteria</taxon>
        <taxon>Pseudomonadati</taxon>
        <taxon>Planctomycetota</taxon>
        <taxon>Planctomycetia</taxon>
        <taxon>Pirellulales</taxon>
        <taxon>Pirellulaceae</taxon>
        <taxon>Stieleria</taxon>
    </lineage>
</organism>
<dbReference type="AlphaFoldDB" id="A0A517SXQ4"/>
<dbReference type="OrthoDB" id="279863at2"/>
<dbReference type="EMBL" id="CP036272">
    <property type="protein sequence ID" value="QDT60936.1"/>
    <property type="molecule type" value="Genomic_DNA"/>
</dbReference>
<accession>A0A517SXQ4</accession>
<feature type="chain" id="PRO_5022040970" evidence="2">
    <location>
        <begin position="25"/>
        <end position="161"/>
    </location>
</feature>
<name>A0A517SXQ4_9BACT</name>
<feature type="compositionally biased region" description="Basic and acidic residues" evidence="1">
    <location>
        <begin position="71"/>
        <end position="84"/>
    </location>
</feature>
<feature type="region of interest" description="Disordered" evidence="1">
    <location>
        <begin position="115"/>
        <end position="161"/>
    </location>
</feature>
<sequence precursor="true">MNKLAYRIITLATLCLASASGVQAQEMGSSTPALPAAPQNTVGNFFQSMNPMNWKMPKVPMPKFSNMLPSKQEKERVIKKKDGLVAETTQTAKNTWNRTKNALNPMQFMPAGFKSNQTKQPAPSTKKKEGGFFNGLFSPFPPEDKAAKPTVNEFLKQPRIQ</sequence>
<evidence type="ECO:0000313" key="4">
    <source>
        <dbReference type="Proteomes" id="UP000315003"/>
    </source>
</evidence>
<keyword evidence="2" id="KW-0732">Signal</keyword>
<dbReference type="Proteomes" id="UP000315003">
    <property type="component" value="Chromosome"/>
</dbReference>
<evidence type="ECO:0000256" key="2">
    <source>
        <dbReference type="SAM" id="SignalP"/>
    </source>
</evidence>
<proteinExistence type="predicted"/>